<keyword evidence="3" id="KW-1185">Reference proteome</keyword>
<evidence type="ECO:0000256" key="1">
    <source>
        <dbReference type="SAM" id="MobiDB-lite"/>
    </source>
</evidence>
<reference evidence="2 3" key="1">
    <citation type="journal article" date="2022" name="G3 (Bethesda)">
        <title>Whole-genome sequence and methylome profiling of the almond [Prunus dulcis (Mill.) D.A. Webb] cultivar 'Nonpareil'.</title>
        <authorList>
            <person name="D'Amico-Willman K.M."/>
            <person name="Ouma W.Z."/>
            <person name="Meulia T."/>
            <person name="Sideli G.M."/>
            <person name="Gradziel T.M."/>
            <person name="Fresnedo-Ramirez J."/>
        </authorList>
    </citation>
    <scope>NUCLEOTIDE SEQUENCE [LARGE SCALE GENOMIC DNA]</scope>
    <source>
        <strain evidence="2">Clone GOH B32 T37-40</strain>
    </source>
</reference>
<sequence>MGRTCRRQSRRSSRQVSDIGVMSTKGSPMLTSAISGKFGRVTVKVRQLRASTVGSFSSWELRQVSAASEECLPSVGDKRVCLGASRFDAGYAQLIMV</sequence>
<organism evidence="2 3">
    <name type="scientific">Prunus dulcis</name>
    <name type="common">Almond</name>
    <name type="synonym">Amygdalus dulcis</name>
    <dbReference type="NCBI Taxonomy" id="3755"/>
    <lineage>
        <taxon>Eukaryota</taxon>
        <taxon>Viridiplantae</taxon>
        <taxon>Streptophyta</taxon>
        <taxon>Embryophyta</taxon>
        <taxon>Tracheophyta</taxon>
        <taxon>Spermatophyta</taxon>
        <taxon>Magnoliopsida</taxon>
        <taxon>eudicotyledons</taxon>
        <taxon>Gunneridae</taxon>
        <taxon>Pentapetalae</taxon>
        <taxon>rosids</taxon>
        <taxon>fabids</taxon>
        <taxon>Rosales</taxon>
        <taxon>Rosaceae</taxon>
        <taxon>Amygdaloideae</taxon>
        <taxon>Amygdaleae</taxon>
        <taxon>Prunus</taxon>
    </lineage>
</organism>
<name>A0AAD4YWD8_PRUDU</name>
<gene>
    <name evidence="2" type="ORF">L3X38_032974</name>
</gene>
<dbReference type="Proteomes" id="UP001054821">
    <property type="component" value="Chromosome 6"/>
</dbReference>
<feature type="region of interest" description="Disordered" evidence="1">
    <location>
        <begin position="1"/>
        <end position="24"/>
    </location>
</feature>
<evidence type="ECO:0000313" key="2">
    <source>
        <dbReference type="EMBL" id="KAI5323901.1"/>
    </source>
</evidence>
<feature type="compositionally biased region" description="Basic residues" evidence="1">
    <location>
        <begin position="1"/>
        <end position="13"/>
    </location>
</feature>
<evidence type="ECO:0000313" key="3">
    <source>
        <dbReference type="Proteomes" id="UP001054821"/>
    </source>
</evidence>
<accession>A0AAD4YWD8</accession>
<protein>
    <submittedName>
        <fullName evidence="2">Uncharacterized protein</fullName>
    </submittedName>
</protein>
<dbReference type="AlphaFoldDB" id="A0AAD4YWD8"/>
<proteinExistence type="predicted"/>
<comment type="caution">
    <text evidence="2">The sequence shown here is derived from an EMBL/GenBank/DDBJ whole genome shotgun (WGS) entry which is preliminary data.</text>
</comment>
<dbReference type="EMBL" id="JAJFAZ020000006">
    <property type="protein sequence ID" value="KAI5323901.1"/>
    <property type="molecule type" value="Genomic_DNA"/>
</dbReference>